<dbReference type="Proteomes" id="UP001301442">
    <property type="component" value="Chromosome"/>
</dbReference>
<sequence>MKRQITLVSLVCIIAGCITVPVGDESHSHLCKISSDRKTLKIVDIAEETNSYYSISGTLLSPILVPTTALISGSYVLVNNIYHYGEEKIVCRNKPSKT</sequence>
<dbReference type="EMBL" id="CP136600">
    <property type="protein sequence ID" value="WOH35936.1"/>
    <property type="molecule type" value="Genomic_DNA"/>
</dbReference>
<protein>
    <recommendedName>
        <fullName evidence="3">YceK/YidQ family lipoprotein</fullName>
    </recommendedName>
</protein>
<dbReference type="PROSITE" id="PS51257">
    <property type="entry name" value="PROKAR_LIPOPROTEIN"/>
    <property type="match status" value="1"/>
</dbReference>
<keyword evidence="2" id="KW-1185">Reference proteome</keyword>
<name>A0ABZ0GJF5_9GAMM</name>
<evidence type="ECO:0008006" key="3">
    <source>
        <dbReference type="Google" id="ProtNLM"/>
    </source>
</evidence>
<evidence type="ECO:0000313" key="1">
    <source>
        <dbReference type="EMBL" id="WOH35936.1"/>
    </source>
</evidence>
<evidence type="ECO:0000313" key="2">
    <source>
        <dbReference type="Proteomes" id="UP001301442"/>
    </source>
</evidence>
<dbReference type="RefSeq" id="WP_348394751.1">
    <property type="nucleotide sequence ID" value="NZ_CP136600.1"/>
</dbReference>
<accession>A0ABZ0GJF5</accession>
<proteinExistence type="predicted"/>
<gene>
    <name evidence="1" type="ORF">RI844_11135</name>
</gene>
<organism evidence="1 2">
    <name type="scientific">Thalassotalea fonticola</name>
    <dbReference type="NCBI Taxonomy" id="3065649"/>
    <lineage>
        <taxon>Bacteria</taxon>
        <taxon>Pseudomonadati</taxon>
        <taxon>Pseudomonadota</taxon>
        <taxon>Gammaproteobacteria</taxon>
        <taxon>Alteromonadales</taxon>
        <taxon>Colwelliaceae</taxon>
        <taxon>Thalassotalea</taxon>
    </lineage>
</organism>
<reference evidence="1 2" key="1">
    <citation type="submission" date="2023-09" db="EMBL/GenBank/DDBJ databases">
        <authorList>
            <person name="Qi X."/>
        </authorList>
    </citation>
    <scope>NUCLEOTIDE SEQUENCE [LARGE SCALE GENOMIC DNA]</scope>
    <source>
        <strain evidence="1 2">S1-1</strain>
    </source>
</reference>